<dbReference type="SUPFAM" id="SSF54197">
    <property type="entry name" value="HIT-like"/>
    <property type="match status" value="1"/>
</dbReference>
<dbReference type="OrthoDB" id="672793at2759"/>
<evidence type="ECO:0000259" key="4">
    <source>
        <dbReference type="PROSITE" id="PS51084"/>
    </source>
</evidence>
<protein>
    <submittedName>
        <fullName evidence="5">Histidine triad nucleotide-binding protein 1</fullName>
    </submittedName>
</protein>
<dbReference type="Proteomes" id="UP000225706">
    <property type="component" value="Unassembled WGS sequence"/>
</dbReference>
<dbReference type="InterPro" id="IPR036265">
    <property type="entry name" value="HIT-like_sf"/>
</dbReference>
<organism evidence="5 6">
    <name type="scientific">Stylophora pistillata</name>
    <name type="common">Smooth cauliflower coral</name>
    <dbReference type="NCBI Taxonomy" id="50429"/>
    <lineage>
        <taxon>Eukaryota</taxon>
        <taxon>Metazoa</taxon>
        <taxon>Cnidaria</taxon>
        <taxon>Anthozoa</taxon>
        <taxon>Hexacorallia</taxon>
        <taxon>Scleractinia</taxon>
        <taxon>Astrocoeniina</taxon>
        <taxon>Pocilloporidae</taxon>
        <taxon>Stylophora</taxon>
    </lineage>
</organism>
<keyword evidence="6" id="KW-1185">Reference proteome</keyword>
<evidence type="ECO:0000313" key="5">
    <source>
        <dbReference type="EMBL" id="PFX13465.1"/>
    </source>
</evidence>
<dbReference type="InterPro" id="IPR019808">
    <property type="entry name" value="Histidine_triad_CS"/>
</dbReference>
<evidence type="ECO:0000256" key="3">
    <source>
        <dbReference type="PROSITE-ProRule" id="PRU00464"/>
    </source>
</evidence>
<proteinExistence type="predicted"/>
<dbReference type="STRING" id="50429.A0A2B4RB03"/>
<dbReference type="CDD" id="cd01276">
    <property type="entry name" value="PKCI_related"/>
    <property type="match status" value="1"/>
</dbReference>
<feature type="short sequence motif" description="Histidine triad motif" evidence="2 3">
    <location>
        <begin position="157"/>
        <end position="161"/>
    </location>
</feature>
<evidence type="ECO:0000256" key="1">
    <source>
        <dbReference type="PIRSR" id="PIRSR601310-1"/>
    </source>
</evidence>
<evidence type="ECO:0000256" key="2">
    <source>
        <dbReference type="PIRSR" id="PIRSR601310-3"/>
    </source>
</evidence>
<dbReference type="InterPro" id="IPR011146">
    <property type="entry name" value="HIT-like"/>
</dbReference>
<dbReference type="AlphaFoldDB" id="A0A2B4RB03"/>
<dbReference type="PROSITE" id="PS00892">
    <property type="entry name" value="HIT_1"/>
    <property type="match status" value="1"/>
</dbReference>
<dbReference type="PRINTS" id="PR00332">
    <property type="entry name" value="HISTRIAD"/>
</dbReference>
<evidence type="ECO:0000313" key="6">
    <source>
        <dbReference type="Proteomes" id="UP000225706"/>
    </source>
</evidence>
<dbReference type="InterPro" id="IPR001310">
    <property type="entry name" value="Histidine_triad_HIT"/>
</dbReference>
<dbReference type="Pfam" id="PF01230">
    <property type="entry name" value="HIT"/>
    <property type="match status" value="1"/>
</dbReference>
<dbReference type="PROSITE" id="PS51084">
    <property type="entry name" value="HIT_2"/>
    <property type="match status" value="1"/>
</dbReference>
<name>A0A2B4RB03_STYPI</name>
<gene>
    <name evidence="5" type="primary">HINT1</name>
    <name evidence="5" type="ORF">AWC38_SpisGene22448</name>
</gene>
<feature type="active site" description="Tele-AMP-histidine intermediate" evidence="1">
    <location>
        <position position="159"/>
    </location>
</feature>
<feature type="domain" description="HIT" evidence="4">
    <location>
        <begin position="64"/>
        <end position="173"/>
    </location>
</feature>
<accession>A0A2B4RB03</accession>
<dbReference type="Gene3D" id="3.30.428.10">
    <property type="entry name" value="HIT-like"/>
    <property type="match status" value="1"/>
</dbReference>
<dbReference type="GO" id="GO:0003824">
    <property type="term" value="F:catalytic activity"/>
    <property type="evidence" value="ECO:0007669"/>
    <property type="project" value="InterPro"/>
</dbReference>
<dbReference type="EMBL" id="LSMT01000972">
    <property type="protein sequence ID" value="PFX13465.1"/>
    <property type="molecule type" value="Genomic_DNA"/>
</dbReference>
<sequence length="173" mass="19049">MASILLRRSNFHASRLFLTAAAALSVAPKILMAEFCSTGKCNDEVEKAKFASDAAEKYQPQDTIFGKILRKEIPADIIYEDDKAIAFRDVNPVAPTQVLVIPRKAITQLAASTEEDIPLLGHLLWVAKKVADQENLKDGGYRIVINNGRDGAQSVYHLHIHVIGGRQMSWPPG</sequence>
<dbReference type="PANTHER" id="PTHR23089">
    <property type="entry name" value="HISTIDINE TRIAD HIT PROTEIN"/>
    <property type="match status" value="1"/>
</dbReference>
<comment type="caution">
    <text evidence="5">The sequence shown here is derived from an EMBL/GenBank/DDBJ whole genome shotgun (WGS) entry which is preliminary data.</text>
</comment>
<dbReference type="FunFam" id="3.30.428.10:FF:000005">
    <property type="entry name" value="Histidine triad nucleotide-binding protein 1"/>
    <property type="match status" value="1"/>
</dbReference>
<reference evidence="6" key="1">
    <citation type="journal article" date="2017" name="bioRxiv">
        <title>Comparative analysis of the genomes of Stylophora pistillata and Acropora digitifera provides evidence for extensive differences between species of corals.</title>
        <authorList>
            <person name="Voolstra C.R."/>
            <person name="Li Y."/>
            <person name="Liew Y.J."/>
            <person name="Baumgarten S."/>
            <person name="Zoccola D."/>
            <person name="Flot J.-F."/>
            <person name="Tambutte S."/>
            <person name="Allemand D."/>
            <person name="Aranda M."/>
        </authorList>
    </citation>
    <scope>NUCLEOTIDE SEQUENCE [LARGE SCALE GENOMIC DNA]</scope>
</reference>